<dbReference type="Proteomes" id="UP000615446">
    <property type="component" value="Unassembled WGS sequence"/>
</dbReference>
<dbReference type="AlphaFoldDB" id="A0A8H3MK24"/>
<gene>
    <name evidence="1" type="ORF">RCL2_003044500</name>
</gene>
<proteinExistence type="predicted"/>
<organism evidence="1 2">
    <name type="scientific">Rhizophagus clarus</name>
    <dbReference type="NCBI Taxonomy" id="94130"/>
    <lineage>
        <taxon>Eukaryota</taxon>
        <taxon>Fungi</taxon>
        <taxon>Fungi incertae sedis</taxon>
        <taxon>Mucoromycota</taxon>
        <taxon>Glomeromycotina</taxon>
        <taxon>Glomeromycetes</taxon>
        <taxon>Glomerales</taxon>
        <taxon>Glomeraceae</taxon>
        <taxon>Rhizophagus</taxon>
    </lineage>
</organism>
<dbReference type="EMBL" id="BLAL01000338">
    <property type="protein sequence ID" value="GET04144.1"/>
    <property type="molecule type" value="Genomic_DNA"/>
</dbReference>
<comment type="caution">
    <text evidence="1">The sequence shown here is derived from an EMBL/GenBank/DDBJ whole genome shotgun (WGS) entry which is preliminary data.</text>
</comment>
<accession>A0A8H3MK24</accession>
<sequence length="129" mass="15227">MDEKNKNNEFGDYYRGLSQNPDTKVDYYCEKCGKKQLKYDGRDAVFEWIPYNKFICIKEIVRDKFLTTAIWKDGPSIFNLQIDRENGLITAIWKDGPSCYSNMEMNIRGKYVKSFYSLLNEVRNHPSLV</sequence>
<evidence type="ECO:0000313" key="1">
    <source>
        <dbReference type="EMBL" id="GET04144.1"/>
    </source>
</evidence>
<evidence type="ECO:0000313" key="2">
    <source>
        <dbReference type="Proteomes" id="UP000615446"/>
    </source>
</evidence>
<protein>
    <submittedName>
        <fullName evidence="1">Uncharacterized protein</fullName>
    </submittedName>
</protein>
<reference evidence="1" key="1">
    <citation type="submission" date="2019-10" db="EMBL/GenBank/DDBJ databases">
        <title>Conservation and host-specific expression of non-tandemly repeated heterogenous ribosome RNA gene in arbuscular mycorrhizal fungi.</title>
        <authorList>
            <person name="Maeda T."/>
            <person name="Kobayashi Y."/>
            <person name="Nakagawa T."/>
            <person name="Ezawa T."/>
            <person name="Yamaguchi K."/>
            <person name="Bino T."/>
            <person name="Nishimoto Y."/>
            <person name="Shigenobu S."/>
            <person name="Kawaguchi M."/>
        </authorList>
    </citation>
    <scope>NUCLEOTIDE SEQUENCE</scope>
    <source>
        <strain evidence="1">HR1</strain>
    </source>
</reference>
<name>A0A8H3MK24_9GLOM</name>